<reference evidence="1" key="1">
    <citation type="submission" date="2024-12" db="EMBL/GenBank/DDBJ databases">
        <title>Comparative genomics and development of molecular markers within Purpureocillium lilacinum and among Purpureocillium species.</title>
        <authorList>
            <person name="Yeh Z.-Y."/>
            <person name="Ni N.-T."/>
            <person name="Lo P.-H."/>
            <person name="Mushyakhwo K."/>
            <person name="Lin C.-F."/>
            <person name="Nai Y.-S."/>
        </authorList>
    </citation>
    <scope>NUCLEOTIDE SEQUENCE</scope>
    <source>
        <strain evidence="1">NCHU-NPUST-175</strain>
    </source>
</reference>
<dbReference type="Proteomes" id="UP001638806">
    <property type="component" value="Unassembled WGS sequence"/>
</dbReference>
<gene>
    <name evidence="1" type="ORF">ACCO45_002779</name>
</gene>
<protein>
    <submittedName>
        <fullName evidence="1">Uncharacterized protein</fullName>
    </submittedName>
</protein>
<keyword evidence="2" id="KW-1185">Reference proteome</keyword>
<evidence type="ECO:0000313" key="2">
    <source>
        <dbReference type="Proteomes" id="UP001638806"/>
    </source>
</evidence>
<accession>A0ACC4E0T0</accession>
<dbReference type="EMBL" id="JBGNUJ010000003">
    <property type="protein sequence ID" value="KAL3961256.1"/>
    <property type="molecule type" value="Genomic_DNA"/>
</dbReference>
<proteinExistence type="predicted"/>
<sequence>MDAHAKSTMSATSTSSSSPSTSHNLFEVYLRLRPPPVGAAPTDAPILTVEKPDDETDTNADAARRPSHITLNPRRTEGAPSKSLPSRACLRRMPRSSTSFTAPRLRPWRRACSRRRAARGLTRWSPRSASRALERTKLQTHTILGSKHQRGLTQLALDVLFRSIGPNMLAAADLPTVLESLQACDPSESALSTAPHFLESTFADNLGHSRTGSRAGTPMIPRFSSDVLGAAHVAPPGCSPGAYPDSARSSPKSVRLVSETDHNLELKKR</sequence>
<comment type="caution">
    <text evidence="1">The sequence shown here is derived from an EMBL/GenBank/DDBJ whole genome shotgun (WGS) entry which is preliminary data.</text>
</comment>
<name>A0ACC4E0T0_PURLI</name>
<evidence type="ECO:0000313" key="1">
    <source>
        <dbReference type="EMBL" id="KAL3961256.1"/>
    </source>
</evidence>
<organism evidence="1 2">
    <name type="scientific">Purpureocillium lilacinum</name>
    <name type="common">Paecilomyces lilacinus</name>
    <dbReference type="NCBI Taxonomy" id="33203"/>
    <lineage>
        <taxon>Eukaryota</taxon>
        <taxon>Fungi</taxon>
        <taxon>Dikarya</taxon>
        <taxon>Ascomycota</taxon>
        <taxon>Pezizomycotina</taxon>
        <taxon>Sordariomycetes</taxon>
        <taxon>Hypocreomycetidae</taxon>
        <taxon>Hypocreales</taxon>
        <taxon>Ophiocordycipitaceae</taxon>
        <taxon>Purpureocillium</taxon>
    </lineage>
</organism>